<keyword evidence="1" id="KW-0812">Transmembrane</keyword>
<sequence length="81" mass="9030">MIYRRHQLPFTKPGDVVTSGEITCIACFKTCSILIITGVIFARGWLISKQSVPVTRKKTIVEKNAGALIINGLHYQTNCHK</sequence>
<keyword evidence="3" id="KW-1185">Reference proteome</keyword>
<dbReference type="Proteomes" id="UP000192796">
    <property type="component" value="Unassembled WGS sequence"/>
</dbReference>
<dbReference type="EMBL" id="LVYD01000044">
    <property type="protein sequence ID" value="OQP63912.1"/>
    <property type="molecule type" value="Genomic_DNA"/>
</dbReference>
<evidence type="ECO:0000256" key="1">
    <source>
        <dbReference type="SAM" id="Phobius"/>
    </source>
</evidence>
<evidence type="ECO:0000313" key="2">
    <source>
        <dbReference type="EMBL" id="OQP63912.1"/>
    </source>
</evidence>
<reference evidence="2 3" key="1">
    <citation type="submission" date="2016-03" db="EMBL/GenBank/DDBJ databases">
        <title>Niastella vici sp. nov., isolated from farmland soil.</title>
        <authorList>
            <person name="Chen L."/>
            <person name="Wang D."/>
            <person name="Yang S."/>
            <person name="Wang G."/>
        </authorList>
    </citation>
    <scope>NUCLEOTIDE SEQUENCE [LARGE SCALE GENOMIC DNA]</scope>
    <source>
        <strain evidence="2 3">DJ57</strain>
    </source>
</reference>
<protein>
    <submittedName>
        <fullName evidence="2">Uncharacterized protein</fullName>
    </submittedName>
</protein>
<name>A0A1V9G005_9BACT</name>
<comment type="caution">
    <text evidence="2">The sequence shown here is derived from an EMBL/GenBank/DDBJ whole genome shotgun (WGS) entry which is preliminary data.</text>
</comment>
<keyword evidence="1" id="KW-1133">Transmembrane helix</keyword>
<proteinExistence type="predicted"/>
<keyword evidence="1" id="KW-0472">Membrane</keyword>
<organism evidence="2 3">
    <name type="scientific">Niastella vici</name>
    <dbReference type="NCBI Taxonomy" id="1703345"/>
    <lineage>
        <taxon>Bacteria</taxon>
        <taxon>Pseudomonadati</taxon>
        <taxon>Bacteroidota</taxon>
        <taxon>Chitinophagia</taxon>
        <taxon>Chitinophagales</taxon>
        <taxon>Chitinophagaceae</taxon>
        <taxon>Niastella</taxon>
    </lineage>
</organism>
<feature type="transmembrane region" description="Helical" evidence="1">
    <location>
        <begin position="20"/>
        <end position="42"/>
    </location>
</feature>
<accession>A0A1V9G005</accession>
<gene>
    <name evidence="2" type="ORF">A3860_23570</name>
</gene>
<dbReference type="AlphaFoldDB" id="A0A1V9G005"/>
<evidence type="ECO:0000313" key="3">
    <source>
        <dbReference type="Proteomes" id="UP000192796"/>
    </source>
</evidence>